<dbReference type="AlphaFoldDB" id="A0AAP0G584"/>
<evidence type="ECO:0000313" key="2">
    <source>
        <dbReference type="EMBL" id="KAK8937333.1"/>
    </source>
</evidence>
<organism evidence="2 3">
    <name type="scientific">Platanthera zijinensis</name>
    <dbReference type="NCBI Taxonomy" id="2320716"/>
    <lineage>
        <taxon>Eukaryota</taxon>
        <taxon>Viridiplantae</taxon>
        <taxon>Streptophyta</taxon>
        <taxon>Embryophyta</taxon>
        <taxon>Tracheophyta</taxon>
        <taxon>Spermatophyta</taxon>
        <taxon>Magnoliopsida</taxon>
        <taxon>Liliopsida</taxon>
        <taxon>Asparagales</taxon>
        <taxon>Orchidaceae</taxon>
        <taxon>Orchidoideae</taxon>
        <taxon>Orchideae</taxon>
        <taxon>Orchidinae</taxon>
        <taxon>Platanthera</taxon>
    </lineage>
</organism>
<dbReference type="PANTHER" id="PTHR37199:SF5">
    <property type="entry name" value="TRANSMEMBRANE PROTEIN"/>
    <property type="match status" value="1"/>
</dbReference>
<dbReference type="Proteomes" id="UP001418222">
    <property type="component" value="Unassembled WGS sequence"/>
</dbReference>
<accession>A0AAP0G584</accession>
<feature type="transmembrane region" description="Helical" evidence="1">
    <location>
        <begin position="22"/>
        <end position="46"/>
    </location>
</feature>
<dbReference type="PANTHER" id="PTHR37199">
    <property type="entry name" value="TRANSMEMBRANE PROTEIN"/>
    <property type="match status" value="1"/>
</dbReference>
<comment type="caution">
    <text evidence="2">The sequence shown here is derived from an EMBL/GenBank/DDBJ whole genome shotgun (WGS) entry which is preliminary data.</text>
</comment>
<sequence>MRRLWNSEAVSFTGDEDHNGRIGFMFTYVAVFSVFMLISLAIFVCAEGVKERKMAATEPQIYDGAGCGAACAACGA</sequence>
<evidence type="ECO:0008006" key="4">
    <source>
        <dbReference type="Google" id="ProtNLM"/>
    </source>
</evidence>
<name>A0AAP0G584_9ASPA</name>
<dbReference type="EMBL" id="JBBWWQ010000010">
    <property type="protein sequence ID" value="KAK8937333.1"/>
    <property type="molecule type" value="Genomic_DNA"/>
</dbReference>
<keyword evidence="1" id="KW-1133">Transmembrane helix</keyword>
<keyword evidence="1" id="KW-0472">Membrane</keyword>
<evidence type="ECO:0000256" key="1">
    <source>
        <dbReference type="SAM" id="Phobius"/>
    </source>
</evidence>
<evidence type="ECO:0000313" key="3">
    <source>
        <dbReference type="Proteomes" id="UP001418222"/>
    </source>
</evidence>
<gene>
    <name evidence="2" type="ORF">KSP39_PZI012013</name>
</gene>
<keyword evidence="3" id="KW-1185">Reference proteome</keyword>
<reference evidence="2 3" key="1">
    <citation type="journal article" date="2022" name="Nat. Plants">
        <title>Genomes of leafy and leafless Platanthera orchids illuminate the evolution of mycoheterotrophy.</title>
        <authorList>
            <person name="Li M.H."/>
            <person name="Liu K.W."/>
            <person name="Li Z."/>
            <person name="Lu H.C."/>
            <person name="Ye Q.L."/>
            <person name="Zhang D."/>
            <person name="Wang J.Y."/>
            <person name="Li Y.F."/>
            <person name="Zhong Z.M."/>
            <person name="Liu X."/>
            <person name="Yu X."/>
            <person name="Liu D.K."/>
            <person name="Tu X.D."/>
            <person name="Liu B."/>
            <person name="Hao Y."/>
            <person name="Liao X.Y."/>
            <person name="Jiang Y.T."/>
            <person name="Sun W.H."/>
            <person name="Chen J."/>
            <person name="Chen Y.Q."/>
            <person name="Ai Y."/>
            <person name="Zhai J.W."/>
            <person name="Wu S.S."/>
            <person name="Zhou Z."/>
            <person name="Hsiao Y.Y."/>
            <person name="Wu W.L."/>
            <person name="Chen Y.Y."/>
            <person name="Lin Y.F."/>
            <person name="Hsu J.L."/>
            <person name="Li C.Y."/>
            <person name="Wang Z.W."/>
            <person name="Zhao X."/>
            <person name="Zhong W.Y."/>
            <person name="Ma X.K."/>
            <person name="Ma L."/>
            <person name="Huang J."/>
            <person name="Chen G.Z."/>
            <person name="Huang M.Z."/>
            <person name="Huang L."/>
            <person name="Peng D.H."/>
            <person name="Luo Y.B."/>
            <person name="Zou S.Q."/>
            <person name="Chen S.P."/>
            <person name="Lan S."/>
            <person name="Tsai W.C."/>
            <person name="Van de Peer Y."/>
            <person name="Liu Z.J."/>
        </authorList>
    </citation>
    <scope>NUCLEOTIDE SEQUENCE [LARGE SCALE GENOMIC DNA]</scope>
    <source>
        <strain evidence="2">Lor287</strain>
    </source>
</reference>
<proteinExistence type="predicted"/>
<keyword evidence="1" id="KW-0812">Transmembrane</keyword>
<protein>
    <recommendedName>
        <fullName evidence="4">Transmembrane protein</fullName>
    </recommendedName>
</protein>